<feature type="compositionally biased region" description="Basic and acidic residues" evidence="2">
    <location>
        <begin position="63"/>
        <end position="84"/>
    </location>
</feature>
<evidence type="ECO:0000313" key="3">
    <source>
        <dbReference type="EMBL" id="PIP73415.1"/>
    </source>
</evidence>
<reference evidence="3 4" key="1">
    <citation type="submission" date="2017-09" db="EMBL/GenBank/DDBJ databases">
        <title>Depth-based differentiation of microbial function through sediment-hosted aquifers and enrichment of novel symbionts in the deep terrestrial subsurface.</title>
        <authorList>
            <person name="Probst A.J."/>
            <person name="Ladd B."/>
            <person name="Jarett J.K."/>
            <person name="Geller-Mcgrath D.E."/>
            <person name="Sieber C.M."/>
            <person name="Emerson J.B."/>
            <person name="Anantharaman K."/>
            <person name="Thomas B.C."/>
            <person name="Malmstrom R."/>
            <person name="Stieglmeier M."/>
            <person name="Klingl A."/>
            <person name="Woyke T."/>
            <person name="Ryan C.M."/>
            <person name="Banfield J.F."/>
        </authorList>
    </citation>
    <scope>NUCLEOTIDE SEQUENCE [LARGE SCALE GENOMIC DNA]</scope>
    <source>
        <strain evidence="3">CG22_combo_CG10-13_8_21_14_all_47_15</strain>
    </source>
</reference>
<comment type="caution">
    <text evidence="3">The sequence shown here is derived from an EMBL/GenBank/DDBJ whole genome shotgun (WGS) entry which is preliminary data.</text>
</comment>
<evidence type="ECO:0000256" key="1">
    <source>
        <dbReference type="SAM" id="Coils"/>
    </source>
</evidence>
<keyword evidence="1" id="KW-0175">Coiled coil</keyword>
<dbReference type="Proteomes" id="UP000230638">
    <property type="component" value="Unassembled WGS sequence"/>
</dbReference>
<feature type="compositionally biased region" description="Basic and acidic residues" evidence="2">
    <location>
        <begin position="101"/>
        <end position="121"/>
    </location>
</feature>
<dbReference type="AlphaFoldDB" id="A0A2H0CU06"/>
<feature type="compositionally biased region" description="Basic and acidic residues" evidence="2">
    <location>
        <begin position="139"/>
        <end position="152"/>
    </location>
</feature>
<protein>
    <submittedName>
        <fullName evidence="3">Uncharacterized protein</fullName>
    </submittedName>
</protein>
<feature type="region of interest" description="Disordered" evidence="2">
    <location>
        <begin position="101"/>
        <end position="154"/>
    </location>
</feature>
<dbReference type="EMBL" id="PCTL01000021">
    <property type="protein sequence ID" value="PIP73415.1"/>
    <property type="molecule type" value="Genomic_DNA"/>
</dbReference>
<feature type="compositionally biased region" description="Basic and acidic residues" evidence="2">
    <location>
        <begin position="195"/>
        <end position="213"/>
    </location>
</feature>
<feature type="coiled-coil region" evidence="1">
    <location>
        <begin position="281"/>
        <end position="338"/>
    </location>
</feature>
<gene>
    <name evidence="3" type="ORF">COW88_02240</name>
</gene>
<proteinExistence type="predicted"/>
<evidence type="ECO:0000256" key="2">
    <source>
        <dbReference type="SAM" id="MobiDB-lite"/>
    </source>
</evidence>
<feature type="region of interest" description="Disordered" evidence="2">
    <location>
        <begin position="1"/>
        <end position="89"/>
    </location>
</feature>
<sequence length="474" mass="53207">MNQEKPSLESDAGMPEKILGQNDSVENESEHIVATNTPKNPEASVPANLPIAAEAQVDIDVDSEMKKSREREVSRERRPGEHGEMFGIGKKNLAVLRQIKKDITHESPHAYESSHEHRENKSPAQEMPVKEVSAMRPSFQEEKRIRQEEVRTQSRKNLSGLVSAYATDETVKLNQQDMKSVRLPYGSPAFPKQLDAYKPREGARTEATEETTRIKEDVKERRASRFRPHEAGKLAAAVLEYNGPMISFEKPAQSLKEVEQKIYEARNLLKHVIDSGGTEGMDTAERALAEVLEKLRAEKERLTRLAEAEKKKEEARLKALEEEEKKKVEDAARALRDTKNILKSADSVGGKIAPESALNIDDESIKHISEPPVGNSGVMLAEFSPDILEAMKERVKMLAGGELPKNWDSEWQKLSGKPANELLDEMDFDTDSPLSYLQKYLEEISKTSGMPLEKTGARDRAETVGEYIGRISKK</sequence>
<name>A0A2H0CU06_9BACT</name>
<organism evidence="3 4">
    <name type="scientific">Candidatus Lloydbacteria bacterium CG22_combo_CG10-13_8_21_14_all_47_15</name>
    <dbReference type="NCBI Taxonomy" id="1974635"/>
    <lineage>
        <taxon>Bacteria</taxon>
        <taxon>Candidatus Lloydiibacteriota</taxon>
    </lineage>
</organism>
<accession>A0A2H0CU06</accession>
<feature type="region of interest" description="Disordered" evidence="2">
    <location>
        <begin position="182"/>
        <end position="213"/>
    </location>
</feature>
<evidence type="ECO:0000313" key="4">
    <source>
        <dbReference type="Proteomes" id="UP000230638"/>
    </source>
</evidence>